<dbReference type="SUPFAM" id="SSF82185">
    <property type="entry name" value="Histone H3 K4-specific methyltransferase SET7/9 N-terminal domain"/>
    <property type="match status" value="2"/>
</dbReference>
<accession>A0ABS3AT15</accession>
<dbReference type="Gene3D" id="3.90.930.1">
    <property type="match status" value="1"/>
</dbReference>
<dbReference type="Gene3D" id="2.20.110.10">
    <property type="entry name" value="Histone H3 K4-specific methyltransferase SET7/9 N-terminal domain"/>
    <property type="match status" value="1"/>
</dbReference>
<keyword evidence="2" id="KW-1185">Reference proteome</keyword>
<organism evidence="1 2">
    <name type="scientific">Simkania negevensis</name>
    <dbReference type="NCBI Taxonomy" id="83561"/>
    <lineage>
        <taxon>Bacteria</taxon>
        <taxon>Pseudomonadati</taxon>
        <taxon>Chlamydiota</taxon>
        <taxon>Chlamydiia</taxon>
        <taxon>Parachlamydiales</taxon>
        <taxon>Simkaniaceae</taxon>
        <taxon>Simkania</taxon>
    </lineage>
</organism>
<gene>
    <name evidence="1" type="ORF">JYU14_04310</name>
</gene>
<reference evidence="1 2" key="1">
    <citation type="submission" date="2021-02" db="EMBL/GenBank/DDBJ databases">
        <title>Activity-based single-cell genomes from oceanic crustal fluid captures similar information to metagenomic and metatranscriptomic surveys with orders of magnitude less sampling.</title>
        <authorList>
            <person name="D'Angelo T.S."/>
            <person name="Orcutt B.N."/>
        </authorList>
    </citation>
    <scope>NUCLEOTIDE SEQUENCE [LARGE SCALE GENOMIC DNA]</scope>
    <source>
        <strain evidence="1">AH-315-G07</strain>
    </source>
</reference>
<evidence type="ECO:0000313" key="2">
    <source>
        <dbReference type="Proteomes" id="UP000722121"/>
    </source>
</evidence>
<sequence length="436" mass="49664">MKGKTPLIALLFITLVLTAGCSRVRKGSRAPTLISIQLIDRNGMTETTRNKDRLSRYEGVEFLSSQPYQKVTRTFRKEKSGEEKTMLTSYHSNGRLRQYLEAKEGRAHGLYREWYENGVLKAEASVVEGVADLTEQAERSWAFDGKTYAWNEKGGLVALIPYDQGAIDGIATYYHSNGNLWKIKPFTNNKKEGKEELYSSDGALLQETFYLNDFKEGPSIRHREEGSLLFNEHYREGLLESGEYYKINNELIAEVAQGAGKRALFNEEGILTELVEYQQGVPHGTVQLFTEWGELMRSYQITNGLKQGKEIEYIISPFNKKKTTTPPRPKLLLSWHEGMLHGPVQSWYPNGQQESSKEMERNNKQGLAFAWYEDGSLMLAEEYNKELLIRGEYYSNKSKKPVSTVNEGKGVTTLFDSKGNLLEKIPYDKGLPQLQS</sequence>
<dbReference type="InterPro" id="IPR011652">
    <property type="entry name" value="MORN_2"/>
</dbReference>
<evidence type="ECO:0008006" key="3">
    <source>
        <dbReference type="Google" id="ProtNLM"/>
    </source>
</evidence>
<dbReference type="EMBL" id="JAFITR010000101">
    <property type="protein sequence ID" value="MBN4067287.1"/>
    <property type="molecule type" value="Genomic_DNA"/>
</dbReference>
<proteinExistence type="predicted"/>
<name>A0ABS3AT15_9BACT</name>
<dbReference type="PROSITE" id="PS51257">
    <property type="entry name" value="PROKAR_LIPOPROTEIN"/>
    <property type="match status" value="1"/>
</dbReference>
<dbReference type="Pfam" id="PF07661">
    <property type="entry name" value="MORN_2"/>
    <property type="match status" value="2"/>
</dbReference>
<comment type="caution">
    <text evidence="1">The sequence shown here is derived from an EMBL/GenBank/DDBJ whole genome shotgun (WGS) entry which is preliminary data.</text>
</comment>
<protein>
    <recommendedName>
        <fullName evidence="3">Phophatidylinositol-4-phosphate 5-kinase</fullName>
    </recommendedName>
</protein>
<evidence type="ECO:0000313" key="1">
    <source>
        <dbReference type="EMBL" id="MBN4067287.1"/>
    </source>
</evidence>
<dbReference type="Proteomes" id="UP000722121">
    <property type="component" value="Unassembled WGS sequence"/>
</dbReference>